<dbReference type="Gene3D" id="3.30.70.270">
    <property type="match status" value="1"/>
</dbReference>
<keyword evidence="1" id="KW-0812">Transmembrane</keyword>
<dbReference type="AlphaFoldDB" id="A0A0L8BLX9"/>
<feature type="domain" description="GGDEF" evidence="3">
    <location>
        <begin position="120"/>
        <end position="253"/>
    </location>
</feature>
<dbReference type="Pfam" id="PF00563">
    <property type="entry name" value="EAL"/>
    <property type="match status" value="1"/>
</dbReference>
<sequence length="520" mass="56173">MMLRTFLPKPEQRFAAAGAALGALFPAIWLTTETLFIDRSFAHWNFSGALAAGVMPFFVGASFYRWSYSRRLERELRAARRAERRLRNEVHRDRLTGLENRSALEVDVLRALRSDGTPFERRPLLLIDLDRFKAVNDTMGHDAGDRLLSGIGTRLRRAFAGEATVYRLGGDEFVLVAPGSPSDAEVAALANRVKALFDVPFDLEDGQAASGCSIGVTFLEPGDLSTGAVLKRADLALYEAKEMRGNSHVFYAPHIAQAAESRAEAERDLARAVAQREFFLEYMPIAGAASGAIRGFEALLRWLHPVRGVIGTEAFAEPLEQGALALSVGNWALRQACRQAASWPSPVGLTVAPFALQLWDRDFIGHIKTCLGEAGLAPGRLTIEVPEAYSAGDMALIGENLHGLRALGVRIALSGGVAASLPLSLIGELQPDQLTVDLPAIRTVHGSERSVALLACLVKTGQVLRLPVAVRGVARESEMDCARTAGAVEAWGVWISPALPARDLAALLRDAGGEDTRRLA</sequence>
<dbReference type="PROSITE" id="PS50883">
    <property type="entry name" value="EAL"/>
    <property type="match status" value="1"/>
</dbReference>
<name>A0A0L8BLX9_ENSAD</name>
<dbReference type="InterPro" id="IPR052155">
    <property type="entry name" value="Biofilm_reg_signaling"/>
</dbReference>
<evidence type="ECO:0008006" key="6">
    <source>
        <dbReference type="Google" id="ProtNLM"/>
    </source>
</evidence>
<evidence type="ECO:0000313" key="5">
    <source>
        <dbReference type="Proteomes" id="UP000037425"/>
    </source>
</evidence>
<dbReference type="InterPro" id="IPR000160">
    <property type="entry name" value="GGDEF_dom"/>
</dbReference>
<protein>
    <recommendedName>
        <fullName evidence="6">Diguanylate cyclase (GGDEF)-like protein</fullName>
    </recommendedName>
</protein>
<organism evidence="4 5">
    <name type="scientific">Ensifer adhaerens</name>
    <name type="common">Sinorhizobium morelense</name>
    <dbReference type="NCBI Taxonomy" id="106592"/>
    <lineage>
        <taxon>Bacteria</taxon>
        <taxon>Pseudomonadati</taxon>
        <taxon>Pseudomonadota</taxon>
        <taxon>Alphaproteobacteria</taxon>
        <taxon>Hyphomicrobiales</taxon>
        <taxon>Rhizobiaceae</taxon>
        <taxon>Sinorhizobium/Ensifer group</taxon>
        <taxon>Ensifer</taxon>
    </lineage>
</organism>
<dbReference type="SMART" id="SM00052">
    <property type="entry name" value="EAL"/>
    <property type="match status" value="1"/>
</dbReference>
<dbReference type="Gene3D" id="3.20.20.450">
    <property type="entry name" value="EAL domain"/>
    <property type="match status" value="1"/>
</dbReference>
<dbReference type="PROSITE" id="PS50887">
    <property type="entry name" value="GGDEF"/>
    <property type="match status" value="1"/>
</dbReference>
<dbReference type="PANTHER" id="PTHR44757">
    <property type="entry name" value="DIGUANYLATE CYCLASE DGCP"/>
    <property type="match status" value="1"/>
</dbReference>
<dbReference type="CDD" id="cd01948">
    <property type="entry name" value="EAL"/>
    <property type="match status" value="1"/>
</dbReference>
<feature type="domain" description="EAL" evidence="2">
    <location>
        <begin position="262"/>
        <end position="512"/>
    </location>
</feature>
<reference evidence="5" key="1">
    <citation type="submission" date="2015-07" db="EMBL/GenBank/DDBJ databases">
        <title>Whole genome sequence of an Ensifer adhaerens strain isolated from a cave pool in the Wind Cave National Park.</title>
        <authorList>
            <person name="Eng W.W.H."/>
            <person name="Gan H.M."/>
            <person name="Barton H.A."/>
            <person name="Savka M.A."/>
        </authorList>
    </citation>
    <scope>NUCLEOTIDE SEQUENCE [LARGE SCALE GENOMIC DNA]</scope>
    <source>
        <strain evidence="5">SD006</strain>
    </source>
</reference>
<evidence type="ECO:0000256" key="1">
    <source>
        <dbReference type="SAM" id="Phobius"/>
    </source>
</evidence>
<dbReference type="InterPro" id="IPR035919">
    <property type="entry name" value="EAL_sf"/>
</dbReference>
<dbReference type="InterPro" id="IPR001633">
    <property type="entry name" value="EAL_dom"/>
</dbReference>
<evidence type="ECO:0000259" key="2">
    <source>
        <dbReference type="PROSITE" id="PS50883"/>
    </source>
</evidence>
<evidence type="ECO:0000259" key="3">
    <source>
        <dbReference type="PROSITE" id="PS50887"/>
    </source>
</evidence>
<dbReference type="InterPro" id="IPR043128">
    <property type="entry name" value="Rev_trsase/Diguanyl_cyclase"/>
</dbReference>
<evidence type="ECO:0000313" key="4">
    <source>
        <dbReference type="EMBL" id="KOF15662.1"/>
    </source>
</evidence>
<dbReference type="OrthoDB" id="9814202at2"/>
<dbReference type="EMBL" id="LGAP01000017">
    <property type="protein sequence ID" value="KOF15662.1"/>
    <property type="molecule type" value="Genomic_DNA"/>
</dbReference>
<dbReference type="RefSeq" id="WP_053250936.1">
    <property type="nucleotide sequence ID" value="NZ_LGAP01000017.1"/>
</dbReference>
<dbReference type="Proteomes" id="UP000037425">
    <property type="component" value="Unassembled WGS sequence"/>
</dbReference>
<dbReference type="SMART" id="SM00267">
    <property type="entry name" value="GGDEF"/>
    <property type="match status" value="1"/>
</dbReference>
<gene>
    <name evidence="4" type="ORF">AC244_21950</name>
</gene>
<dbReference type="SUPFAM" id="SSF55073">
    <property type="entry name" value="Nucleotide cyclase"/>
    <property type="match status" value="1"/>
</dbReference>
<comment type="caution">
    <text evidence="4">The sequence shown here is derived from an EMBL/GenBank/DDBJ whole genome shotgun (WGS) entry which is preliminary data.</text>
</comment>
<keyword evidence="1" id="KW-1133">Transmembrane helix</keyword>
<dbReference type="PANTHER" id="PTHR44757:SF2">
    <property type="entry name" value="BIOFILM ARCHITECTURE MAINTENANCE PROTEIN MBAA"/>
    <property type="match status" value="1"/>
</dbReference>
<dbReference type="InterPro" id="IPR029787">
    <property type="entry name" value="Nucleotide_cyclase"/>
</dbReference>
<proteinExistence type="predicted"/>
<dbReference type="CDD" id="cd01949">
    <property type="entry name" value="GGDEF"/>
    <property type="match status" value="1"/>
</dbReference>
<dbReference type="SUPFAM" id="SSF141868">
    <property type="entry name" value="EAL domain-like"/>
    <property type="match status" value="1"/>
</dbReference>
<dbReference type="NCBIfam" id="TIGR00254">
    <property type="entry name" value="GGDEF"/>
    <property type="match status" value="1"/>
</dbReference>
<accession>A0A0L8BLX9</accession>
<feature type="transmembrane region" description="Helical" evidence="1">
    <location>
        <begin position="46"/>
        <end position="64"/>
    </location>
</feature>
<dbReference type="Pfam" id="PF00990">
    <property type="entry name" value="GGDEF"/>
    <property type="match status" value="1"/>
</dbReference>
<dbReference type="PATRIC" id="fig|106592.7.peg.2246"/>
<keyword evidence="1" id="KW-0472">Membrane</keyword>